<accession>A0A0F9UHI3</accession>
<dbReference type="EMBL" id="LAZR01000105">
    <property type="protein sequence ID" value="KKN91124.1"/>
    <property type="molecule type" value="Genomic_DNA"/>
</dbReference>
<evidence type="ECO:0000313" key="2">
    <source>
        <dbReference type="EMBL" id="KKN91124.1"/>
    </source>
</evidence>
<dbReference type="AlphaFoldDB" id="A0A0F9UHI3"/>
<reference evidence="2" key="1">
    <citation type="journal article" date="2015" name="Nature">
        <title>Complex archaea that bridge the gap between prokaryotes and eukaryotes.</title>
        <authorList>
            <person name="Spang A."/>
            <person name="Saw J.H."/>
            <person name="Jorgensen S.L."/>
            <person name="Zaremba-Niedzwiedzka K."/>
            <person name="Martijn J."/>
            <person name="Lind A.E."/>
            <person name="van Eijk R."/>
            <person name="Schleper C."/>
            <person name="Guy L."/>
            <person name="Ettema T.J."/>
        </authorList>
    </citation>
    <scope>NUCLEOTIDE SEQUENCE</scope>
</reference>
<organism evidence="2">
    <name type="scientific">marine sediment metagenome</name>
    <dbReference type="NCBI Taxonomy" id="412755"/>
    <lineage>
        <taxon>unclassified sequences</taxon>
        <taxon>metagenomes</taxon>
        <taxon>ecological metagenomes</taxon>
    </lineage>
</organism>
<gene>
    <name evidence="2" type="ORF">LCGC14_0219890</name>
</gene>
<sequence length="67" mass="7512">MFKCRHKKSGPVGETFSPDSLTGGDVELYWCPRCGAIGHKQLFDRLLQPIVWTKPGLRTICPRVPGE</sequence>
<proteinExistence type="predicted"/>
<feature type="region of interest" description="Disordered" evidence="1">
    <location>
        <begin position="1"/>
        <end position="23"/>
    </location>
</feature>
<name>A0A0F9UHI3_9ZZZZ</name>
<comment type="caution">
    <text evidence="2">The sequence shown here is derived from an EMBL/GenBank/DDBJ whole genome shotgun (WGS) entry which is preliminary data.</text>
</comment>
<protein>
    <submittedName>
        <fullName evidence="2">Uncharacterized protein</fullName>
    </submittedName>
</protein>
<evidence type="ECO:0000256" key="1">
    <source>
        <dbReference type="SAM" id="MobiDB-lite"/>
    </source>
</evidence>